<evidence type="ECO:0000313" key="7">
    <source>
        <dbReference type="EMBL" id="BBX08372.1"/>
    </source>
</evidence>
<dbReference type="Proteomes" id="UP000467327">
    <property type="component" value="Chromosome"/>
</dbReference>
<evidence type="ECO:0000256" key="2">
    <source>
        <dbReference type="ARBA" id="ARBA00022729"/>
    </source>
</evidence>
<keyword evidence="4" id="KW-0564">Palmitate</keyword>
<dbReference type="EMBL" id="AP022561">
    <property type="protein sequence ID" value="BBX08372.1"/>
    <property type="molecule type" value="Genomic_DNA"/>
</dbReference>
<reference evidence="7 8" key="1">
    <citation type="journal article" date="2019" name="Emerg. Microbes Infect.">
        <title>Comprehensive subspecies identification of 175 nontuberculous mycobacteria species based on 7547 genomic profiles.</title>
        <authorList>
            <person name="Matsumoto Y."/>
            <person name="Kinjo T."/>
            <person name="Motooka D."/>
            <person name="Nabeya D."/>
            <person name="Jung N."/>
            <person name="Uechi K."/>
            <person name="Horii T."/>
            <person name="Iida T."/>
            <person name="Fujita J."/>
            <person name="Nakamura S."/>
        </authorList>
    </citation>
    <scope>NUCLEOTIDE SEQUENCE [LARGE SCALE GENOMIC DNA]</scope>
    <source>
        <strain evidence="7 8">JCM 6376</strain>
    </source>
</reference>
<keyword evidence="2" id="KW-0732">Signal</keyword>
<keyword evidence="3" id="KW-0472">Membrane</keyword>
<keyword evidence="5 7" id="KW-0449">Lipoprotein</keyword>
<dbReference type="AlphaFoldDB" id="A0AAD1MBH4"/>
<evidence type="ECO:0000313" key="8">
    <source>
        <dbReference type="Proteomes" id="UP000467327"/>
    </source>
</evidence>
<organism evidence="7 8">
    <name type="scientific">Mycolicibacterium aichiense</name>
    <dbReference type="NCBI Taxonomy" id="1799"/>
    <lineage>
        <taxon>Bacteria</taxon>
        <taxon>Bacillati</taxon>
        <taxon>Actinomycetota</taxon>
        <taxon>Actinomycetes</taxon>
        <taxon>Mycobacteriales</taxon>
        <taxon>Mycobacteriaceae</taxon>
        <taxon>Mycolicibacterium</taxon>
    </lineage>
</organism>
<dbReference type="Pfam" id="PF05481">
    <property type="entry name" value="Myco_19_kDa"/>
    <property type="match status" value="1"/>
</dbReference>
<evidence type="ECO:0000256" key="4">
    <source>
        <dbReference type="ARBA" id="ARBA00023139"/>
    </source>
</evidence>
<dbReference type="InterPro" id="IPR008691">
    <property type="entry name" value="LpqH"/>
</dbReference>
<dbReference type="GO" id="GO:0016020">
    <property type="term" value="C:membrane"/>
    <property type="evidence" value="ECO:0007669"/>
    <property type="project" value="InterPro"/>
</dbReference>
<keyword evidence="1" id="KW-1003">Cell membrane</keyword>
<accession>A0AAD1MBH4</accession>
<evidence type="ECO:0000256" key="3">
    <source>
        <dbReference type="ARBA" id="ARBA00023136"/>
    </source>
</evidence>
<sequence length="172" mass="16903">MARHAEETTMTARLLSVVGAVSLLLVGAVGCSKDDASRDATATSTTATTTSGAATTTSPAAAGPGAKVTIDGQPKQVDGPVVCSMTDGKFSIAIGEAITGVIVGLEQDASKVRVVGLGDVNGVVLNFTDGVPGDAATATKDGNTYTIKGTASGSDSAGNQVSKPFEVVATCP</sequence>
<proteinExistence type="predicted"/>
<dbReference type="PROSITE" id="PS51257">
    <property type="entry name" value="PROKAR_LIPOPROTEIN"/>
    <property type="match status" value="1"/>
</dbReference>
<name>A0AAD1MBH4_9MYCO</name>
<dbReference type="KEGG" id="maic:MAIC_31750"/>
<evidence type="ECO:0000256" key="5">
    <source>
        <dbReference type="ARBA" id="ARBA00023288"/>
    </source>
</evidence>
<gene>
    <name evidence="7" type="primary">lpqH_2</name>
    <name evidence="7" type="ORF">MAIC_31750</name>
</gene>
<evidence type="ECO:0000256" key="1">
    <source>
        <dbReference type="ARBA" id="ARBA00022475"/>
    </source>
</evidence>
<feature type="compositionally biased region" description="Low complexity" evidence="6">
    <location>
        <begin position="40"/>
        <end position="66"/>
    </location>
</feature>
<feature type="region of interest" description="Disordered" evidence="6">
    <location>
        <begin position="34"/>
        <end position="71"/>
    </location>
</feature>
<keyword evidence="8" id="KW-1185">Reference proteome</keyword>
<protein>
    <submittedName>
        <fullName evidence="7">Lipoprotein</fullName>
    </submittedName>
</protein>
<evidence type="ECO:0000256" key="6">
    <source>
        <dbReference type="SAM" id="MobiDB-lite"/>
    </source>
</evidence>